<sequence>MRWCLKFKAVLNIDDLFLLLVNMYGFKLDSQNREMLQNIIGEVKGLKALYRTNLILIGGDWNMTPDEWEDRWPSKYIWRIENPGMREFTWYKPNHLKQFLTLGYRGI</sequence>
<proteinExistence type="predicted"/>
<organism evidence="1 2">
    <name type="scientific">Oryzias latipes</name>
    <name type="common">Japanese rice fish</name>
    <name type="synonym">Japanese killifish</name>
    <dbReference type="NCBI Taxonomy" id="8090"/>
    <lineage>
        <taxon>Eukaryota</taxon>
        <taxon>Metazoa</taxon>
        <taxon>Chordata</taxon>
        <taxon>Craniata</taxon>
        <taxon>Vertebrata</taxon>
        <taxon>Euteleostomi</taxon>
        <taxon>Actinopterygii</taxon>
        <taxon>Neopterygii</taxon>
        <taxon>Teleostei</taxon>
        <taxon>Neoteleostei</taxon>
        <taxon>Acanthomorphata</taxon>
        <taxon>Ovalentaria</taxon>
        <taxon>Atherinomorphae</taxon>
        <taxon>Beloniformes</taxon>
        <taxon>Adrianichthyidae</taxon>
        <taxon>Oryziinae</taxon>
        <taxon>Oryzias</taxon>
    </lineage>
</organism>
<accession>A0A3P9H1Y8</accession>
<dbReference type="Gene3D" id="3.60.10.10">
    <property type="entry name" value="Endonuclease/exonuclease/phosphatase"/>
    <property type="match status" value="1"/>
</dbReference>
<dbReference type="AlphaFoldDB" id="A0A3P9H1Y8"/>
<dbReference type="Ensembl" id="ENSORLT00015012072.1">
    <property type="protein sequence ID" value="ENSORLP00015001780.1"/>
    <property type="gene ID" value="ENSORLG00015002418.1"/>
</dbReference>
<dbReference type="SUPFAM" id="SSF56219">
    <property type="entry name" value="DNase I-like"/>
    <property type="match status" value="1"/>
</dbReference>
<evidence type="ECO:0000313" key="2">
    <source>
        <dbReference type="Proteomes" id="UP000265200"/>
    </source>
</evidence>
<protein>
    <recommendedName>
        <fullName evidence="3">Endonuclease/exonuclease/phosphatase domain-containing protein</fullName>
    </recommendedName>
</protein>
<dbReference type="InterPro" id="IPR036691">
    <property type="entry name" value="Endo/exonu/phosph_ase_sf"/>
</dbReference>
<reference evidence="1 2" key="2">
    <citation type="submission" date="2017-04" db="EMBL/GenBank/DDBJ databases">
        <title>CpG methylation of centromeres and impact of large insertions on vertebrate speciation.</title>
        <authorList>
            <person name="Ichikawa K."/>
            <person name="Yoshimura J."/>
            <person name="Morishita S."/>
        </authorList>
    </citation>
    <scope>NUCLEOTIDE SEQUENCE</scope>
    <source>
        <strain evidence="1 2">HSOK</strain>
    </source>
</reference>
<reference evidence="1" key="3">
    <citation type="submission" date="2025-08" db="UniProtKB">
        <authorList>
            <consortium name="Ensembl"/>
        </authorList>
    </citation>
    <scope>IDENTIFICATION</scope>
    <source>
        <strain evidence="1">HSOK</strain>
    </source>
</reference>
<reference key="1">
    <citation type="journal article" date="2007" name="Nature">
        <title>The medaka draft genome and insights into vertebrate genome evolution.</title>
        <authorList>
            <person name="Kasahara M."/>
            <person name="Naruse K."/>
            <person name="Sasaki S."/>
            <person name="Nakatani Y."/>
            <person name="Qu W."/>
            <person name="Ahsan B."/>
            <person name="Yamada T."/>
            <person name="Nagayasu Y."/>
            <person name="Doi K."/>
            <person name="Kasai Y."/>
            <person name="Jindo T."/>
            <person name="Kobayashi D."/>
            <person name="Shimada A."/>
            <person name="Toyoda A."/>
            <person name="Kuroki Y."/>
            <person name="Fujiyama A."/>
            <person name="Sasaki T."/>
            <person name="Shimizu A."/>
            <person name="Asakawa S."/>
            <person name="Shimizu N."/>
            <person name="Hashimoto S."/>
            <person name="Yang J."/>
            <person name="Lee Y."/>
            <person name="Matsushima K."/>
            <person name="Sugano S."/>
            <person name="Sakaizumi M."/>
            <person name="Narita T."/>
            <person name="Ohishi K."/>
            <person name="Haga S."/>
            <person name="Ohta F."/>
            <person name="Nomoto H."/>
            <person name="Nogata K."/>
            <person name="Morishita T."/>
            <person name="Endo T."/>
            <person name="Shin-I T."/>
            <person name="Takeda H."/>
            <person name="Morishita S."/>
            <person name="Kohara Y."/>
        </authorList>
    </citation>
    <scope>NUCLEOTIDE SEQUENCE [LARGE SCALE GENOMIC DNA]</scope>
    <source>
        <strain>Hd-rR</strain>
    </source>
</reference>
<evidence type="ECO:0008006" key="3">
    <source>
        <dbReference type="Google" id="ProtNLM"/>
    </source>
</evidence>
<reference evidence="1" key="4">
    <citation type="submission" date="2025-09" db="UniProtKB">
        <authorList>
            <consortium name="Ensembl"/>
        </authorList>
    </citation>
    <scope>IDENTIFICATION</scope>
    <source>
        <strain evidence="1">HSOK</strain>
    </source>
</reference>
<name>A0A3P9H1Y8_ORYLA</name>
<dbReference type="Proteomes" id="UP000265200">
    <property type="component" value="Chromosome 6"/>
</dbReference>
<evidence type="ECO:0000313" key="1">
    <source>
        <dbReference type="Ensembl" id="ENSORLP00015001780.1"/>
    </source>
</evidence>